<dbReference type="HOGENOM" id="CLU_002865_2_6_1"/>
<feature type="non-terminal residue" evidence="4">
    <location>
        <position position="1"/>
    </location>
</feature>
<dbReference type="Pfam" id="PF05199">
    <property type="entry name" value="GMC_oxred_C"/>
    <property type="match status" value="1"/>
</dbReference>
<dbReference type="SUPFAM" id="SSF51905">
    <property type="entry name" value="FAD/NAD(P)-binding domain"/>
    <property type="match status" value="1"/>
</dbReference>
<dbReference type="GO" id="GO:0050660">
    <property type="term" value="F:flavin adenine dinucleotide binding"/>
    <property type="evidence" value="ECO:0007669"/>
    <property type="project" value="InterPro"/>
</dbReference>
<name>A0A0C9VM25_SPHS4</name>
<reference evidence="4 5" key="1">
    <citation type="submission" date="2014-06" db="EMBL/GenBank/DDBJ databases">
        <title>Evolutionary Origins and Diversification of the Mycorrhizal Mutualists.</title>
        <authorList>
            <consortium name="DOE Joint Genome Institute"/>
            <consortium name="Mycorrhizal Genomics Consortium"/>
            <person name="Kohler A."/>
            <person name="Kuo A."/>
            <person name="Nagy L.G."/>
            <person name="Floudas D."/>
            <person name="Copeland A."/>
            <person name="Barry K.W."/>
            <person name="Cichocki N."/>
            <person name="Veneault-Fourrey C."/>
            <person name="LaButti K."/>
            <person name="Lindquist E.A."/>
            <person name="Lipzen A."/>
            <person name="Lundell T."/>
            <person name="Morin E."/>
            <person name="Murat C."/>
            <person name="Riley R."/>
            <person name="Ohm R."/>
            <person name="Sun H."/>
            <person name="Tunlid A."/>
            <person name="Henrissat B."/>
            <person name="Grigoriev I.V."/>
            <person name="Hibbett D.S."/>
            <person name="Martin F."/>
        </authorList>
    </citation>
    <scope>NUCLEOTIDE SEQUENCE [LARGE SCALE GENOMIC DNA]</scope>
    <source>
        <strain evidence="4 5">SS14</strain>
    </source>
</reference>
<dbReference type="InterPro" id="IPR036188">
    <property type="entry name" value="FAD/NAD-bd_sf"/>
</dbReference>
<dbReference type="Gene3D" id="3.50.50.60">
    <property type="entry name" value="FAD/NAD(P)-binding domain"/>
    <property type="match status" value="1"/>
</dbReference>
<evidence type="ECO:0000256" key="2">
    <source>
        <dbReference type="ARBA" id="ARBA00010790"/>
    </source>
</evidence>
<dbReference type="PANTHER" id="PTHR11552:SF147">
    <property type="entry name" value="CHOLINE DEHYDROGENASE, MITOCHONDRIAL"/>
    <property type="match status" value="1"/>
</dbReference>
<evidence type="ECO:0000256" key="1">
    <source>
        <dbReference type="ARBA" id="ARBA00001974"/>
    </source>
</evidence>
<evidence type="ECO:0000259" key="3">
    <source>
        <dbReference type="Pfam" id="PF05199"/>
    </source>
</evidence>
<accession>A0A0C9VM25</accession>
<proteinExistence type="inferred from homology"/>
<keyword evidence="5" id="KW-1185">Reference proteome</keyword>
<dbReference type="InterPro" id="IPR012132">
    <property type="entry name" value="GMC_OxRdtase"/>
</dbReference>
<dbReference type="InterPro" id="IPR007867">
    <property type="entry name" value="GMC_OxRtase_C"/>
</dbReference>
<comment type="similarity">
    <text evidence="2">Belongs to the GMC oxidoreductase family.</text>
</comment>
<dbReference type="OrthoDB" id="269227at2759"/>
<comment type="cofactor">
    <cofactor evidence="1">
        <name>FAD</name>
        <dbReference type="ChEBI" id="CHEBI:57692"/>
    </cofactor>
</comment>
<evidence type="ECO:0000313" key="4">
    <source>
        <dbReference type="EMBL" id="KIJ38731.1"/>
    </source>
</evidence>
<evidence type="ECO:0000313" key="5">
    <source>
        <dbReference type="Proteomes" id="UP000054279"/>
    </source>
</evidence>
<dbReference type="PANTHER" id="PTHR11552">
    <property type="entry name" value="GLUCOSE-METHANOL-CHOLINE GMC OXIDOREDUCTASE"/>
    <property type="match status" value="1"/>
</dbReference>
<dbReference type="GO" id="GO:0016614">
    <property type="term" value="F:oxidoreductase activity, acting on CH-OH group of donors"/>
    <property type="evidence" value="ECO:0007669"/>
    <property type="project" value="InterPro"/>
</dbReference>
<organism evidence="4 5">
    <name type="scientific">Sphaerobolus stellatus (strain SS14)</name>
    <dbReference type="NCBI Taxonomy" id="990650"/>
    <lineage>
        <taxon>Eukaryota</taxon>
        <taxon>Fungi</taxon>
        <taxon>Dikarya</taxon>
        <taxon>Basidiomycota</taxon>
        <taxon>Agaricomycotina</taxon>
        <taxon>Agaricomycetes</taxon>
        <taxon>Phallomycetidae</taxon>
        <taxon>Geastrales</taxon>
        <taxon>Sphaerobolaceae</taxon>
        <taxon>Sphaerobolus</taxon>
    </lineage>
</organism>
<dbReference type="SUPFAM" id="SSF54373">
    <property type="entry name" value="FAD-linked reductases, C-terminal domain"/>
    <property type="match status" value="1"/>
</dbReference>
<sequence>VIALREGIKATKRFFGGPAWQDLIVLEILPGANVTSDDDLTTFIRNGASTTLHAVGTAAMSARGASHGVLDPDLRVKGIAGLRVVDASVMPFVISGHTQAGVYLIAERGADIIKAAWWI</sequence>
<dbReference type="EMBL" id="KN837158">
    <property type="protein sequence ID" value="KIJ38731.1"/>
    <property type="molecule type" value="Genomic_DNA"/>
</dbReference>
<protein>
    <submittedName>
        <fullName evidence="4">Unplaced genomic scaffold SPHSTscaffold_83, whole genome shotgun sequence</fullName>
    </submittedName>
</protein>
<feature type="domain" description="Glucose-methanol-choline oxidoreductase C-terminal" evidence="3">
    <location>
        <begin position="3"/>
        <end position="106"/>
    </location>
</feature>
<gene>
    <name evidence="4" type="ORF">M422DRAFT_176247</name>
</gene>
<dbReference type="AlphaFoldDB" id="A0A0C9VM25"/>
<dbReference type="Proteomes" id="UP000054279">
    <property type="component" value="Unassembled WGS sequence"/>
</dbReference>